<reference evidence="1" key="1">
    <citation type="submission" date="2021-05" db="EMBL/GenBank/DDBJ databases">
        <authorList>
            <person name="Scholz U."/>
            <person name="Mascher M."/>
            <person name="Fiebig A."/>
        </authorList>
    </citation>
    <scope>NUCLEOTIDE SEQUENCE [LARGE SCALE GENOMIC DNA]</scope>
</reference>
<evidence type="ECO:0000313" key="2">
    <source>
        <dbReference type="Proteomes" id="UP001732700"/>
    </source>
</evidence>
<dbReference type="Proteomes" id="UP001732700">
    <property type="component" value="Chromosome 1D"/>
</dbReference>
<name>A0ACD5U6P2_AVESA</name>
<sequence length="497" mass="56174">MEEEKNAAAGAPVRASDGTAWPRPRKRSRDGDLVSHDDLISELPDDILGTIISLLPTKDGARTQAIARRWRPLWRSAPLNLDASYRLGFNEFKRFCVTSKILSDHHGPARRFYYPLVLLNDDKERRAEDAAQIRSWFDSRALDNLEELDISFLFSHRFGKRYQLPSSVLRWASTLVVARLRLCKLPKEIPPSLRFPLLKHLTLGDLPISEDVFHGLIAGCHVLESLYLEGIAYAGCFRISSPTLRSVGLCSRLSGKGELVIQDAPLLERLLLTCPGQGDETIEVIRAPKLEILGPLSPCIPQVKIGDLVFQSLTAARLTNTICTVKILALEFPVPDLAAVLYVLRCFPCLEKLYIILNKWMPKKYVQYDDPLHPRHNEPLVPAKCLETHLNKLVLKDYHCNEQAVNFVKFFLLNAKMLKEIKFGVNYEVNNKWVANQHRLLEVGTGGSQLEFVLATHFRGVRDHDLSITDPFTSYFSGEVDALSEEAHRCFVNGCLN</sequence>
<proteinExistence type="predicted"/>
<evidence type="ECO:0000313" key="1">
    <source>
        <dbReference type="EnsemblPlants" id="AVESA.00010b.r2.1DG0193870.2.CDS"/>
    </source>
</evidence>
<reference evidence="1" key="2">
    <citation type="submission" date="2025-09" db="UniProtKB">
        <authorList>
            <consortium name="EnsemblPlants"/>
        </authorList>
    </citation>
    <scope>IDENTIFICATION</scope>
</reference>
<organism evidence="1 2">
    <name type="scientific">Avena sativa</name>
    <name type="common">Oat</name>
    <dbReference type="NCBI Taxonomy" id="4498"/>
    <lineage>
        <taxon>Eukaryota</taxon>
        <taxon>Viridiplantae</taxon>
        <taxon>Streptophyta</taxon>
        <taxon>Embryophyta</taxon>
        <taxon>Tracheophyta</taxon>
        <taxon>Spermatophyta</taxon>
        <taxon>Magnoliopsida</taxon>
        <taxon>Liliopsida</taxon>
        <taxon>Poales</taxon>
        <taxon>Poaceae</taxon>
        <taxon>BOP clade</taxon>
        <taxon>Pooideae</taxon>
        <taxon>Poodae</taxon>
        <taxon>Poeae</taxon>
        <taxon>Poeae Chloroplast Group 1 (Aveneae type)</taxon>
        <taxon>Aveninae</taxon>
        <taxon>Avena</taxon>
    </lineage>
</organism>
<dbReference type="EnsemblPlants" id="AVESA.00010b.r2.1DG0193870.2">
    <property type="protein sequence ID" value="AVESA.00010b.r2.1DG0193870.2.CDS"/>
    <property type="gene ID" value="AVESA.00010b.r2.1DG0193870"/>
</dbReference>
<keyword evidence="2" id="KW-1185">Reference proteome</keyword>
<accession>A0ACD5U6P2</accession>
<protein>
    <submittedName>
        <fullName evidence="1">Uncharacterized protein</fullName>
    </submittedName>
</protein>